<evidence type="ECO:0000313" key="10">
    <source>
        <dbReference type="EMBL" id="MCW3477026.1"/>
    </source>
</evidence>
<keyword evidence="3" id="KW-1003">Cell membrane</keyword>
<dbReference type="PANTHER" id="PTHR38035">
    <property type="entry name" value="UPF0070 PROTEIN YFGM"/>
    <property type="match status" value="1"/>
</dbReference>
<accession>A0AA41YQU0</accession>
<name>A0AA41YQU0_9PROT</name>
<evidence type="ECO:0000313" key="11">
    <source>
        <dbReference type="Proteomes" id="UP001165679"/>
    </source>
</evidence>
<evidence type="ECO:0000256" key="2">
    <source>
        <dbReference type="ARBA" id="ARBA00004236"/>
    </source>
</evidence>
<evidence type="ECO:0000256" key="7">
    <source>
        <dbReference type="ARBA" id="ARBA00023186"/>
    </source>
</evidence>
<dbReference type="GO" id="GO:0044877">
    <property type="term" value="F:protein-containing complex binding"/>
    <property type="evidence" value="ECO:0007669"/>
    <property type="project" value="InterPro"/>
</dbReference>
<proteinExistence type="predicted"/>
<organism evidence="10 11">
    <name type="scientific">Limobrevibacterium gyesilva</name>
    <dbReference type="NCBI Taxonomy" id="2991712"/>
    <lineage>
        <taxon>Bacteria</taxon>
        <taxon>Pseudomonadati</taxon>
        <taxon>Pseudomonadota</taxon>
        <taxon>Alphaproteobacteria</taxon>
        <taxon>Acetobacterales</taxon>
        <taxon>Acetobacteraceae</taxon>
        <taxon>Limobrevibacterium</taxon>
    </lineage>
</organism>
<comment type="caution">
    <text evidence="10">The sequence shown here is derived from an EMBL/GenBank/DDBJ whole genome shotgun (WGS) entry which is preliminary data.</text>
</comment>
<dbReference type="Pfam" id="PF09976">
    <property type="entry name" value="TPR_21"/>
    <property type="match status" value="1"/>
</dbReference>
<keyword evidence="4 8" id="KW-0812">Transmembrane</keyword>
<evidence type="ECO:0000256" key="6">
    <source>
        <dbReference type="ARBA" id="ARBA00023136"/>
    </source>
</evidence>
<reference evidence="10" key="1">
    <citation type="submission" date="2022-09" db="EMBL/GenBank/DDBJ databases">
        <title>Rhodovastum sp. nov. RN2-1 isolated from soil in Seongnam, South Korea.</title>
        <authorList>
            <person name="Le N.T."/>
        </authorList>
    </citation>
    <scope>NUCLEOTIDE SEQUENCE</scope>
    <source>
        <strain evidence="10">RN2-1</strain>
    </source>
</reference>
<dbReference type="PANTHER" id="PTHR38035:SF1">
    <property type="entry name" value="ANCILLARY SECYEG TRANSLOCON SUBUNIT"/>
    <property type="match status" value="1"/>
</dbReference>
<keyword evidence="11" id="KW-1185">Reference proteome</keyword>
<evidence type="ECO:0000256" key="3">
    <source>
        <dbReference type="ARBA" id="ARBA00022475"/>
    </source>
</evidence>
<dbReference type="AlphaFoldDB" id="A0AA41YQU0"/>
<reference evidence="10" key="2">
    <citation type="submission" date="2022-10" db="EMBL/GenBank/DDBJ databases">
        <authorList>
            <person name="Trinh H.N."/>
        </authorList>
    </citation>
    <scope>NUCLEOTIDE SEQUENCE</scope>
    <source>
        <strain evidence="10">RN2-1</strain>
    </source>
</reference>
<evidence type="ECO:0000256" key="4">
    <source>
        <dbReference type="ARBA" id="ARBA00022692"/>
    </source>
</evidence>
<dbReference type="InterPro" id="IPR018704">
    <property type="entry name" value="SecYEG/CpoB_TPR"/>
</dbReference>
<dbReference type="Proteomes" id="UP001165679">
    <property type="component" value="Unassembled WGS sequence"/>
</dbReference>
<keyword evidence="7" id="KW-0143">Chaperone</keyword>
<feature type="transmembrane region" description="Helical" evidence="8">
    <location>
        <begin position="24"/>
        <end position="45"/>
    </location>
</feature>
<dbReference type="EMBL" id="JAPDNT010000028">
    <property type="protein sequence ID" value="MCW3477026.1"/>
    <property type="molecule type" value="Genomic_DNA"/>
</dbReference>
<evidence type="ECO:0000256" key="5">
    <source>
        <dbReference type="ARBA" id="ARBA00022989"/>
    </source>
</evidence>
<keyword evidence="6 8" id="KW-0472">Membrane</keyword>
<keyword evidence="5 8" id="KW-1133">Transmembrane helix</keyword>
<evidence type="ECO:0000256" key="8">
    <source>
        <dbReference type="SAM" id="Phobius"/>
    </source>
</evidence>
<sequence>MSDIFDEVSEDLRAERTRKLLRRYAGPLIAAGVLVVAGAGGWQAWKYYEAREAAHVGQSFLAAMRIADGPAGADRQAALAGFAQVAREGSPGYRTLARLRAAAVKADAGDRDGALALWDQVAGDNSADKLLRDLARLQWALHQIDAGDPAAVEQHLAPLTTPGNPWHALAEEAQALLALRQGNNDAARDTLKRLAQDVTAPDGVRGRANGLLARLGG</sequence>
<dbReference type="GO" id="GO:0005886">
    <property type="term" value="C:plasma membrane"/>
    <property type="evidence" value="ECO:0007669"/>
    <property type="project" value="UniProtKB-SubCell"/>
</dbReference>
<dbReference type="InterPro" id="IPR026039">
    <property type="entry name" value="YfgM"/>
</dbReference>
<dbReference type="RefSeq" id="WP_264715897.1">
    <property type="nucleotide sequence ID" value="NZ_JAPDNT010000028.1"/>
</dbReference>
<protein>
    <submittedName>
        <fullName evidence="10">Tetratricopeptide repeat protein</fullName>
    </submittedName>
</protein>
<feature type="domain" description="Ancillary SecYEG translocon subunit/Cell division coordinator CpoB TPR" evidence="9">
    <location>
        <begin position="22"/>
        <end position="192"/>
    </location>
</feature>
<evidence type="ECO:0000256" key="1">
    <source>
        <dbReference type="ARBA" id="ARBA00004167"/>
    </source>
</evidence>
<evidence type="ECO:0000259" key="9">
    <source>
        <dbReference type="Pfam" id="PF09976"/>
    </source>
</evidence>
<comment type="subcellular location">
    <subcellularLocation>
        <location evidence="2">Cell membrane</location>
    </subcellularLocation>
    <subcellularLocation>
        <location evidence="1">Membrane</location>
        <topology evidence="1">Single-pass membrane protein</topology>
    </subcellularLocation>
</comment>
<gene>
    <name evidence="10" type="ORF">OL599_20875</name>
</gene>